<dbReference type="EMBL" id="JBHSBN010000001">
    <property type="protein sequence ID" value="MFC4104401.1"/>
    <property type="molecule type" value="Genomic_DNA"/>
</dbReference>
<keyword evidence="2" id="KW-1185">Reference proteome</keyword>
<name>A0ABV8KEI0_9ACTN</name>
<dbReference type="Proteomes" id="UP001595868">
    <property type="component" value="Unassembled WGS sequence"/>
</dbReference>
<evidence type="ECO:0000313" key="2">
    <source>
        <dbReference type="Proteomes" id="UP001595868"/>
    </source>
</evidence>
<comment type="caution">
    <text evidence="1">The sequence shown here is derived from an EMBL/GenBank/DDBJ whole genome shotgun (WGS) entry which is preliminary data.</text>
</comment>
<reference evidence="2" key="1">
    <citation type="journal article" date="2019" name="Int. J. Syst. Evol. Microbiol.">
        <title>The Global Catalogue of Microorganisms (GCM) 10K type strain sequencing project: providing services to taxonomists for standard genome sequencing and annotation.</title>
        <authorList>
            <consortium name="The Broad Institute Genomics Platform"/>
            <consortium name="The Broad Institute Genome Sequencing Center for Infectious Disease"/>
            <person name="Wu L."/>
            <person name="Ma J."/>
        </authorList>
    </citation>
    <scope>NUCLEOTIDE SEQUENCE [LARGE SCALE GENOMIC DNA]</scope>
    <source>
        <strain evidence="2">2902at01</strain>
    </source>
</reference>
<proteinExistence type="predicted"/>
<gene>
    <name evidence="1" type="ORF">ACFOX0_00405</name>
</gene>
<sequence length="59" mass="6460">MVTTLKMMPVAEAVSLPLRRCREGDGRRLPTGPMNESAKAMLDESARLTAALTTIRTRS</sequence>
<organism evidence="1 2">
    <name type="scientific">Micromonospora zhanjiangensis</name>
    <dbReference type="NCBI Taxonomy" id="1522057"/>
    <lineage>
        <taxon>Bacteria</taxon>
        <taxon>Bacillati</taxon>
        <taxon>Actinomycetota</taxon>
        <taxon>Actinomycetes</taxon>
        <taxon>Micromonosporales</taxon>
        <taxon>Micromonosporaceae</taxon>
        <taxon>Micromonospora</taxon>
    </lineage>
</organism>
<dbReference type="RefSeq" id="WP_377541325.1">
    <property type="nucleotide sequence ID" value="NZ_JBHSBN010000001.1"/>
</dbReference>
<protein>
    <submittedName>
        <fullName evidence="1">Uncharacterized protein</fullName>
    </submittedName>
</protein>
<evidence type="ECO:0000313" key="1">
    <source>
        <dbReference type="EMBL" id="MFC4104401.1"/>
    </source>
</evidence>
<accession>A0ABV8KEI0</accession>